<feature type="chain" id="PRO_5001761373" description="SLH domain-containing protein" evidence="2">
    <location>
        <begin position="33"/>
        <end position="493"/>
    </location>
</feature>
<dbReference type="PROSITE" id="PS51272">
    <property type="entry name" value="SLH"/>
    <property type="match status" value="2"/>
</dbReference>
<name>A0A081P5N0_9BACL</name>
<dbReference type="eggNOG" id="COG1657">
    <property type="taxonomic scope" value="Bacteria"/>
</dbReference>
<evidence type="ECO:0000313" key="4">
    <source>
        <dbReference type="EMBL" id="KEQ26003.1"/>
    </source>
</evidence>
<dbReference type="AlphaFoldDB" id="A0A081P5N0"/>
<feature type="domain" description="SLH" evidence="3">
    <location>
        <begin position="96"/>
        <end position="154"/>
    </location>
</feature>
<dbReference type="Proteomes" id="UP000028123">
    <property type="component" value="Unassembled WGS sequence"/>
</dbReference>
<proteinExistence type="predicted"/>
<feature type="signal peptide" evidence="2">
    <location>
        <begin position="1"/>
        <end position="32"/>
    </location>
</feature>
<accession>A0A081P5N0</accession>
<evidence type="ECO:0000259" key="3">
    <source>
        <dbReference type="PROSITE" id="PS51272"/>
    </source>
</evidence>
<keyword evidence="1 2" id="KW-0732">Signal</keyword>
<gene>
    <name evidence="4" type="ORF">ET33_36065</name>
</gene>
<feature type="domain" description="SLH" evidence="3">
    <location>
        <begin position="32"/>
        <end position="95"/>
    </location>
</feature>
<dbReference type="InterPro" id="IPR051465">
    <property type="entry name" value="Cell_Envelope_Struct_Comp"/>
</dbReference>
<protein>
    <recommendedName>
        <fullName evidence="3">SLH domain-containing protein</fullName>
    </recommendedName>
</protein>
<organism evidence="4 5">
    <name type="scientific">Paenibacillus tyrfis</name>
    <dbReference type="NCBI Taxonomy" id="1501230"/>
    <lineage>
        <taxon>Bacteria</taxon>
        <taxon>Bacillati</taxon>
        <taxon>Bacillota</taxon>
        <taxon>Bacilli</taxon>
        <taxon>Bacillales</taxon>
        <taxon>Paenibacillaceae</taxon>
        <taxon>Paenibacillus</taxon>
    </lineage>
</organism>
<dbReference type="Pfam" id="PF00395">
    <property type="entry name" value="SLH"/>
    <property type="match status" value="2"/>
</dbReference>
<dbReference type="PANTHER" id="PTHR43308:SF5">
    <property type="entry name" value="S-LAYER PROTEIN _ PEPTIDOGLYCAN ENDO-BETA-N-ACETYLGLUCOSAMINIDASE"/>
    <property type="match status" value="1"/>
</dbReference>
<evidence type="ECO:0000256" key="2">
    <source>
        <dbReference type="SAM" id="SignalP"/>
    </source>
</evidence>
<reference evidence="4 5" key="1">
    <citation type="submission" date="2014-06" db="EMBL/GenBank/DDBJ databases">
        <title>Draft genome sequence of Paenibacillus sp. MSt1.</title>
        <authorList>
            <person name="Aw Y.K."/>
            <person name="Ong K.S."/>
            <person name="Gan H.M."/>
            <person name="Lee S.M."/>
        </authorList>
    </citation>
    <scope>NUCLEOTIDE SEQUENCE [LARGE SCALE GENOMIC DNA]</scope>
    <source>
        <strain evidence="4 5">MSt1</strain>
    </source>
</reference>
<evidence type="ECO:0000313" key="5">
    <source>
        <dbReference type="Proteomes" id="UP000028123"/>
    </source>
</evidence>
<dbReference type="InterPro" id="IPR001119">
    <property type="entry name" value="SLH_dom"/>
</dbReference>
<dbReference type="PANTHER" id="PTHR43308">
    <property type="entry name" value="OUTER MEMBRANE PROTEIN ALPHA-RELATED"/>
    <property type="match status" value="1"/>
</dbReference>
<dbReference type="Gene3D" id="2.60.40.1220">
    <property type="match status" value="1"/>
</dbReference>
<sequence>MMKTKKMITTVALTTAVTLGSLAPIHVLPVQAAASFTDISASAPYQTALEALEKSQVVQGYGQHDFRPNQAITRAELATMAVKAFQLQAAGQAAAWSDVKASDWFYEYVNAVVDQGAMTGENGSFKPNDSLSQDQLIAIVAKASKADAATLKNALGTTYSGSSTMTRAEAAIVVHAALQVASIQVAEWKAVNPITLQITFSAPLPKEEIDVEKAKANFTFDNGLTPLNIPQLKSGSKSTYILPVSPQKAGTTYTFTYKGKKIGTFEAMTNKISMSSAQQVASDTFEIESKLEDGVTDYGNVVVAYQGKRGGLEFSLDDNNMYNGKTYQLISSMRGKQVTITPENGEPIVASYVPFTQATDGRQAPKFRLPEGQALKPGVKYTVTSDWSTIANPTFMAKEIAPLQIQSVEQADAASLNVTLSADPKDELFALRSIVLTAADGTKLNATYRLTSRKGAVGTFDLQNGGKLTPGTTYTVAPLGNWATAANITLTAK</sequence>
<evidence type="ECO:0000256" key="1">
    <source>
        <dbReference type="ARBA" id="ARBA00022729"/>
    </source>
</evidence>
<dbReference type="InterPro" id="IPR014755">
    <property type="entry name" value="Cu-Rt/internalin_Ig-like"/>
</dbReference>
<dbReference type="EMBL" id="JNVM01000008">
    <property type="protein sequence ID" value="KEQ26003.1"/>
    <property type="molecule type" value="Genomic_DNA"/>
</dbReference>
<comment type="caution">
    <text evidence="4">The sequence shown here is derived from an EMBL/GenBank/DDBJ whole genome shotgun (WGS) entry which is preliminary data.</text>
</comment>
<keyword evidence="5" id="KW-1185">Reference proteome</keyword>